<proteinExistence type="predicted"/>
<evidence type="ECO:0000313" key="1">
    <source>
        <dbReference type="EMBL" id="WEK38982.1"/>
    </source>
</evidence>
<dbReference type="Proteomes" id="UP001213664">
    <property type="component" value="Chromosome"/>
</dbReference>
<sequence length="207" mass="22721">MSRNWIWPGVVASVLLLGSLPHHGEHPDKAAGRAALEVRQARLDKVWPVPPPADNEADRFWSANNDYLTLWEPDENAPPEIPGRPSFSMHCDASRGLVVQSGIIMGMDLPLARPPYGIMALEAGGLRFRAPLIAISDGFTTVADADYRLSKSAIRRVLSAPYLVVRPLYLGKPQPYYVMEDVGARHPTPPPALVERFLGACRLPAEV</sequence>
<dbReference type="AlphaFoldDB" id="A0AAJ5WYN9"/>
<reference evidence="1" key="1">
    <citation type="submission" date="2023-03" db="EMBL/GenBank/DDBJ databases">
        <title>Andean soil-derived lignocellulolytic bacterial consortium as a source of novel taxa and putative plastic-active enzymes.</title>
        <authorList>
            <person name="Diaz-Garcia L."/>
            <person name="Chuvochina M."/>
            <person name="Feuerriegel G."/>
            <person name="Bunk B."/>
            <person name="Sproer C."/>
            <person name="Streit W.R."/>
            <person name="Rodriguez L.M."/>
            <person name="Overmann J."/>
            <person name="Jimenez D.J."/>
        </authorList>
    </citation>
    <scope>NUCLEOTIDE SEQUENCE</scope>
    <source>
        <strain evidence="1">MAG 833</strain>
    </source>
</reference>
<organism evidence="1 2">
    <name type="scientific">Candidatus Brevundimonas colombiensis</name>
    <dbReference type="NCBI Taxonomy" id="3121376"/>
    <lineage>
        <taxon>Bacteria</taxon>
        <taxon>Pseudomonadati</taxon>
        <taxon>Pseudomonadota</taxon>
        <taxon>Alphaproteobacteria</taxon>
        <taxon>Caulobacterales</taxon>
        <taxon>Caulobacteraceae</taxon>
        <taxon>Brevundimonas</taxon>
    </lineage>
</organism>
<evidence type="ECO:0000313" key="2">
    <source>
        <dbReference type="Proteomes" id="UP001213664"/>
    </source>
</evidence>
<protein>
    <submittedName>
        <fullName evidence="1">Uncharacterized protein</fullName>
    </submittedName>
</protein>
<gene>
    <name evidence="1" type="ORF">P0Y50_10530</name>
</gene>
<accession>A0AAJ5WYN9</accession>
<name>A0AAJ5WYN9_9CAUL</name>
<dbReference type="EMBL" id="CP119326">
    <property type="protein sequence ID" value="WEK38982.1"/>
    <property type="molecule type" value="Genomic_DNA"/>
</dbReference>